<organism evidence="1 2">
    <name type="scientific">Pendulispora albinea</name>
    <dbReference type="NCBI Taxonomy" id="2741071"/>
    <lineage>
        <taxon>Bacteria</taxon>
        <taxon>Pseudomonadati</taxon>
        <taxon>Myxococcota</taxon>
        <taxon>Myxococcia</taxon>
        <taxon>Myxococcales</taxon>
        <taxon>Sorangiineae</taxon>
        <taxon>Pendulisporaceae</taxon>
        <taxon>Pendulispora</taxon>
    </lineage>
</organism>
<accession>A0ABZ2LWV7</accession>
<sequence>MGLAENSAIKRVFRGACMKNKFQVIAEEIASAAHREFPATARALDAVSALYPGGIAPAQMVDAIDVVRVVDQLASIARSGNEGDAWRTVATIGLRGAVREEPGFHVAVAAAPPVKKAGQR</sequence>
<keyword evidence="2" id="KW-1185">Reference proteome</keyword>
<dbReference type="RefSeq" id="WP_394825008.1">
    <property type="nucleotide sequence ID" value="NZ_CP089984.1"/>
</dbReference>
<evidence type="ECO:0000313" key="2">
    <source>
        <dbReference type="Proteomes" id="UP001370348"/>
    </source>
</evidence>
<reference evidence="1 2" key="1">
    <citation type="submission" date="2021-12" db="EMBL/GenBank/DDBJ databases">
        <title>Discovery of the Pendulisporaceae a myxobacterial family with distinct sporulation behavior and unique specialized metabolism.</title>
        <authorList>
            <person name="Garcia R."/>
            <person name="Popoff A."/>
            <person name="Bader C.D."/>
            <person name="Loehr J."/>
            <person name="Walesch S."/>
            <person name="Walt C."/>
            <person name="Boldt J."/>
            <person name="Bunk B."/>
            <person name="Haeckl F.J.F.P.J."/>
            <person name="Gunesch A.P."/>
            <person name="Birkelbach J."/>
            <person name="Nuebel U."/>
            <person name="Pietschmann T."/>
            <person name="Bach T."/>
            <person name="Mueller R."/>
        </authorList>
    </citation>
    <scope>NUCLEOTIDE SEQUENCE [LARGE SCALE GENOMIC DNA]</scope>
    <source>
        <strain evidence="1 2">MSr11954</strain>
    </source>
</reference>
<evidence type="ECO:0000313" key="1">
    <source>
        <dbReference type="EMBL" id="WXB15382.1"/>
    </source>
</evidence>
<proteinExistence type="predicted"/>
<protein>
    <submittedName>
        <fullName evidence="1">Uncharacterized protein</fullName>
    </submittedName>
</protein>
<dbReference type="EMBL" id="CP089984">
    <property type="protein sequence ID" value="WXB15382.1"/>
    <property type="molecule type" value="Genomic_DNA"/>
</dbReference>
<name>A0ABZ2LWV7_9BACT</name>
<gene>
    <name evidence="1" type="ORF">LZC94_47125</name>
</gene>
<dbReference type="Proteomes" id="UP001370348">
    <property type="component" value="Chromosome"/>
</dbReference>